<dbReference type="Proteomes" id="UP000272560">
    <property type="component" value="Unassembled WGS sequence"/>
</dbReference>
<protein>
    <submittedName>
        <fullName evidence="1">Uncharacterized protein</fullName>
    </submittedName>
</protein>
<dbReference type="AlphaFoldDB" id="A0A3A5M4G3"/>
<reference evidence="1 2" key="1">
    <citation type="submission" date="2018-09" db="EMBL/GenBank/DDBJ databases">
        <title>Novel species of Arthrobacter.</title>
        <authorList>
            <person name="Liu Q."/>
            <person name="Xin Y.-H."/>
        </authorList>
    </citation>
    <scope>NUCLEOTIDE SEQUENCE [LARGE SCALE GENOMIC DNA]</scope>
    <source>
        <strain evidence="1 2">Hz2</strain>
    </source>
</reference>
<organism evidence="1 2">
    <name type="scientific">Arthrobacter cheniae</name>
    <dbReference type="NCBI Taxonomy" id="1258888"/>
    <lineage>
        <taxon>Bacteria</taxon>
        <taxon>Bacillati</taxon>
        <taxon>Actinomycetota</taxon>
        <taxon>Actinomycetes</taxon>
        <taxon>Micrococcales</taxon>
        <taxon>Micrococcaceae</taxon>
        <taxon>Arthrobacter</taxon>
    </lineage>
</organism>
<proteinExistence type="predicted"/>
<evidence type="ECO:0000313" key="1">
    <source>
        <dbReference type="EMBL" id="RJT78434.1"/>
    </source>
</evidence>
<dbReference type="OrthoDB" id="4950675at2"/>
<keyword evidence="2" id="KW-1185">Reference proteome</keyword>
<dbReference type="Pfam" id="PF20117">
    <property type="entry name" value="DUF6507"/>
    <property type="match status" value="1"/>
</dbReference>
<name>A0A3A5M4G3_9MICC</name>
<comment type="caution">
    <text evidence="1">The sequence shown here is derived from an EMBL/GenBank/DDBJ whole genome shotgun (WGS) entry which is preliminary data.</text>
</comment>
<evidence type="ECO:0000313" key="2">
    <source>
        <dbReference type="Proteomes" id="UP000272560"/>
    </source>
</evidence>
<dbReference type="InterPro" id="IPR045436">
    <property type="entry name" value="DUF6507"/>
</dbReference>
<sequence length="115" mass="11698">MAIPGYDISVGACRGVLSTVQADSEAIGTARTKLSSAVDAAIGASRSQQIGDALIGLWNDVLVLQCEAATTRVENAVNGVSAAVNAYVEGDAAMADTARSQVTQMPSLAIDDAKE</sequence>
<accession>A0A3A5M4G3</accession>
<dbReference type="EMBL" id="QZVT01000006">
    <property type="protein sequence ID" value="RJT78434.1"/>
    <property type="molecule type" value="Genomic_DNA"/>
</dbReference>
<gene>
    <name evidence="1" type="ORF">D6T63_13060</name>
</gene>
<dbReference type="RefSeq" id="WP_120149479.1">
    <property type="nucleotide sequence ID" value="NZ_QZVT01000006.1"/>
</dbReference>